<dbReference type="RefSeq" id="WP_170245891.1">
    <property type="nucleotide sequence ID" value="NZ_BJZV01000007.1"/>
</dbReference>
<organism evidence="1 2">
    <name type="scientific">Methylobacterium gnaphalii</name>
    <dbReference type="NCBI Taxonomy" id="1010610"/>
    <lineage>
        <taxon>Bacteria</taxon>
        <taxon>Pseudomonadati</taxon>
        <taxon>Pseudomonadota</taxon>
        <taxon>Alphaproteobacteria</taxon>
        <taxon>Hyphomicrobiales</taxon>
        <taxon>Methylobacteriaceae</taxon>
        <taxon>Methylobacterium</taxon>
    </lineage>
</organism>
<keyword evidence="2" id="KW-1185">Reference proteome</keyword>
<name>A0A512JIP6_9HYPH</name>
<reference evidence="1 2" key="1">
    <citation type="submission" date="2019-07" db="EMBL/GenBank/DDBJ databases">
        <title>Whole genome shotgun sequence of Methylobacterium gnaphalii NBRC 107716.</title>
        <authorList>
            <person name="Hosoyama A."/>
            <person name="Uohara A."/>
            <person name="Ohji S."/>
            <person name="Ichikawa N."/>
        </authorList>
    </citation>
    <scope>NUCLEOTIDE SEQUENCE [LARGE SCALE GENOMIC DNA]</scope>
    <source>
        <strain evidence="1 2">NBRC 107716</strain>
    </source>
</reference>
<evidence type="ECO:0000313" key="2">
    <source>
        <dbReference type="Proteomes" id="UP000321750"/>
    </source>
</evidence>
<gene>
    <name evidence="1" type="ORF">MGN01_16750</name>
</gene>
<comment type="caution">
    <text evidence="1">The sequence shown here is derived from an EMBL/GenBank/DDBJ whole genome shotgun (WGS) entry which is preliminary data.</text>
</comment>
<protein>
    <submittedName>
        <fullName evidence="1">Uncharacterized protein</fullName>
    </submittedName>
</protein>
<accession>A0A512JIP6</accession>
<sequence>MRSHNLFDLLEVYRLTFEILFEATLQLPLAVADETMRLAKIGGSA</sequence>
<evidence type="ECO:0000313" key="1">
    <source>
        <dbReference type="EMBL" id="GEP09830.1"/>
    </source>
</evidence>
<dbReference type="EMBL" id="BJZV01000007">
    <property type="protein sequence ID" value="GEP09830.1"/>
    <property type="molecule type" value="Genomic_DNA"/>
</dbReference>
<dbReference type="AlphaFoldDB" id="A0A512JIP6"/>
<dbReference type="Proteomes" id="UP000321750">
    <property type="component" value="Unassembled WGS sequence"/>
</dbReference>
<proteinExistence type="predicted"/>